<proteinExistence type="inferred from homology"/>
<name>A0A4V3BBS1_9RHOB</name>
<evidence type="ECO:0000256" key="2">
    <source>
        <dbReference type="ARBA" id="ARBA00007637"/>
    </source>
</evidence>
<evidence type="ECO:0000313" key="5">
    <source>
        <dbReference type="Proteomes" id="UP000294562"/>
    </source>
</evidence>
<reference evidence="4 5" key="1">
    <citation type="submission" date="2019-03" db="EMBL/GenBank/DDBJ databases">
        <title>Rhodobacteraceae bacterium SM1902, a new member of the family Rhodobacteraceae isolated from Yantai.</title>
        <authorList>
            <person name="Sun Y."/>
        </authorList>
    </citation>
    <scope>NUCLEOTIDE SEQUENCE [LARGE SCALE GENOMIC DNA]</scope>
    <source>
        <strain evidence="4 5">SM1902</strain>
    </source>
</reference>
<dbReference type="OrthoDB" id="9814124at2"/>
<dbReference type="RefSeq" id="WP_133342543.1">
    <property type="nucleotide sequence ID" value="NZ_SMZO01000016.1"/>
</dbReference>
<dbReference type="AlphaFoldDB" id="A0A4V3BBS1"/>
<accession>A0A4V3BBS1</accession>
<dbReference type="InterPro" id="IPR001509">
    <property type="entry name" value="Epimerase_deHydtase"/>
</dbReference>
<dbReference type="Gene3D" id="3.40.50.720">
    <property type="entry name" value="NAD(P)-binding Rossmann-like Domain"/>
    <property type="match status" value="1"/>
</dbReference>
<dbReference type="PANTHER" id="PTHR43000">
    <property type="entry name" value="DTDP-D-GLUCOSE 4,6-DEHYDRATASE-RELATED"/>
    <property type="match status" value="1"/>
</dbReference>
<dbReference type="SUPFAM" id="SSF51735">
    <property type="entry name" value="NAD(P)-binding Rossmann-fold domains"/>
    <property type="match status" value="1"/>
</dbReference>
<evidence type="ECO:0000259" key="3">
    <source>
        <dbReference type="Pfam" id="PF01370"/>
    </source>
</evidence>
<evidence type="ECO:0000313" key="4">
    <source>
        <dbReference type="EMBL" id="TDL88129.1"/>
    </source>
</evidence>
<organism evidence="4 5">
    <name type="scientific">Meridianimarinicoccus aquatilis</name>
    <dbReference type="NCBI Taxonomy" id="2552766"/>
    <lineage>
        <taxon>Bacteria</taxon>
        <taxon>Pseudomonadati</taxon>
        <taxon>Pseudomonadota</taxon>
        <taxon>Alphaproteobacteria</taxon>
        <taxon>Rhodobacterales</taxon>
        <taxon>Paracoccaceae</taxon>
        <taxon>Meridianimarinicoccus</taxon>
    </lineage>
</organism>
<feature type="domain" description="NAD-dependent epimerase/dehydratase" evidence="3">
    <location>
        <begin position="6"/>
        <end position="208"/>
    </location>
</feature>
<protein>
    <submittedName>
        <fullName evidence="4">NAD-dependent epimerase/dehydratase family protein</fullName>
    </submittedName>
</protein>
<dbReference type="InterPro" id="IPR036291">
    <property type="entry name" value="NAD(P)-bd_dom_sf"/>
</dbReference>
<sequence length="303" mass="32194">MTDMLLVTGASGFLGRILVPILRRDAQVIAGLRSGTADENTRILGDLGAFPDLQTVLSGVDCVVHCAARAHVLHENSDDPLSVFMRVNCDATLHLAKQAAQADVRRFIFLSSVGVHGNQTFGTPFRADDTPAPHAAYAVSKLAAEEGLTKIARDTGLEVVIIRPPLIIGPQPVGNLRSLSNLIKKGLPLPFGLATGNRRSLVTAEVLADLIRICTDHPGAPGQPLLVADDAPYSTRQIIERLAALSGQRLRLVPVPVSVLRGALRALGRSDMAGQLFGDLEIDISATTARLGWVPPSTHSSRV</sequence>
<evidence type="ECO:0000256" key="1">
    <source>
        <dbReference type="ARBA" id="ARBA00005125"/>
    </source>
</evidence>
<dbReference type="Pfam" id="PF01370">
    <property type="entry name" value="Epimerase"/>
    <property type="match status" value="1"/>
</dbReference>
<comment type="caution">
    <text evidence="4">The sequence shown here is derived from an EMBL/GenBank/DDBJ whole genome shotgun (WGS) entry which is preliminary data.</text>
</comment>
<gene>
    <name evidence="4" type="ORF">E2L05_08775</name>
</gene>
<dbReference type="Proteomes" id="UP000294562">
    <property type="component" value="Unassembled WGS sequence"/>
</dbReference>
<comment type="pathway">
    <text evidence="1">Bacterial outer membrane biogenesis; LPS O-antigen biosynthesis.</text>
</comment>
<dbReference type="EMBL" id="SMZO01000016">
    <property type="protein sequence ID" value="TDL88129.1"/>
    <property type="molecule type" value="Genomic_DNA"/>
</dbReference>
<comment type="similarity">
    <text evidence="2">Belongs to the NAD(P)-dependent epimerase/dehydratase family.</text>
</comment>
<keyword evidence="5" id="KW-1185">Reference proteome</keyword>